<protein>
    <submittedName>
        <fullName evidence="1">Uncharacterized protein</fullName>
    </submittedName>
</protein>
<proteinExistence type="predicted"/>
<comment type="caution">
    <text evidence="1">The sequence shown here is derived from an EMBL/GenBank/DDBJ whole genome shotgun (WGS) entry which is preliminary data.</text>
</comment>
<gene>
    <name evidence="1" type="ORF">LTR37_019637</name>
</gene>
<reference evidence="1" key="1">
    <citation type="submission" date="2023-07" db="EMBL/GenBank/DDBJ databases">
        <title>Black Yeasts Isolated from many extreme environments.</title>
        <authorList>
            <person name="Coleine C."/>
            <person name="Stajich J.E."/>
            <person name="Selbmann L."/>
        </authorList>
    </citation>
    <scope>NUCLEOTIDE SEQUENCE</scope>
    <source>
        <strain evidence="1">CCFEE 5714</strain>
    </source>
</reference>
<dbReference type="Proteomes" id="UP001281147">
    <property type="component" value="Unassembled WGS sequence"/>
</dbReference>
<organism evidence="1 2">
    <name type="scientific">Vermiconidia calcicola</name>
    <dbReference type="NCBI Taxonomy" id="1690605"/>
    <lineage>
        <taxon>Eukaryota</taxon>
        <taxon>Fungi</taxon>
        <taxon>Dikarya</taxon>
        <taxon>Ascomycota</taxon>
        <taxon>Pezizomycotina</taxon>
        <taxon>Dothideomycetes</taxon>
        <taxon>Dothideomycetidae</taxon>
        <taxon>Mycosphaerellales</taxon>
        <taxon>Extremaceae</taxon>
        <taxon>Vermiconidia</taxon>
    </lineage>
</organism>
<dbReference type="EMBL" id="JAUTXU010000310">
    <property type="protein sequence ID" value="KAK3686615.1"/>
    <property type="molecule type" value="Genomic_DNA"/>
</dbReference>
<keyword evidence="2" id="KW-1185">Reference proteome</keyword>
<evidence type="ECO:0000313" key="2">
    <source>
        <dbReference type="Proteomes" id="UP001281147"/>
    </source>
</evidence>
<accession>A0ACC3MFG2</accession>
<evidence type="ECO:0000313" key="1">
    <source>
        <dbReference type="EMBL" id="KAK3686615.1"/>
    </source>
</evidence>
<sequence length="590" mass="65435">MDHPFIWAVVITSVWYEIIRIRRHHTIQAVSSALAAHCGIIVLLSGFTPSDTFHLTSKSITRLAQDFYRPLPDPLSPLGVFMLLLRWSDPQVFQGVLGRRWYILCTLASPRPNFEMGQMRVLTVIQLSCFPIIIIIRVSLMMWTIVLYEVGLAEIYDRPSVMLFHLVICLVSSLCTAELIKHHLAIYQVIAPSIPSAEGALAIDTQAVVQDAEPITPHAPGAFLRSADVSTEPEASESGVDQLAFNGLEAEGKPGVRSTGSIPAHVTRPQPASLKSALKKTNYPPLQIPYTLSVKEDEDGEFSVGPTSSPWPLPPIWAKLLSGYRSPGTVRMASPNWQAVQETRYEGSDRQRRAGGFSRSPDTSATPRPSKHSNSLRRPSPEAFPSSDPMQLAAMQELDVVECLLQAYRVECKAFREDSALAGTARIVEYNRLFGGLERHVMLDLDKFEANGDLAVQQRRRDLVELTQATLAAFNHAMQALPIRDPIYGADENMAQAAFKKQSRKFSLSPGDEAAPDSVHWAKHRKLDTAFSGGVRTPDRRDLKSSKRRPRRRIDLSDPDVDMDLMTPPSGATWAQSFSMPGLGWKDTPP</sequence>
<name>A0ACC3MFG2_9PEZI</name>